<dbReference type="EMBL" id="JANPWB010000001">
    <property type="protein sequence ID" value="KAJ1214381.1"/>
    <property type="molecule type" value="Genomic_DNA"/>
</dbReference>
<proteinExistence type="predicted"/>
<organism evidence="1 2">
    <name type="scientific">Pleurodeles waltl</name>
    <name type="common">Iberian ribbed newt</name>
    <dbReference type="NCBI Taxonomy" id="8319"/>
    <lineage>
        <taxon>Eukaryota</taxon>
        <taxon>Metazoa</taxon>
        <taxon>Chordata</taxon>
        <taxon>Craniata</taxon>
        <taxon>Vertebrata</taxon>
        <taxon>Euteleostomi</taxon>
        <taxon>Amphibia</taxon>
        <taxon>Batrachia</taxon>
        <taxon>Caudata</taxon>
        <taxon>Salamandroidea</taxon>
        <taxon>Salamandridae</taxon>
        <taxon>Pleurodelinae</taxon>
        <taxon>Pleurodeles</taxon>
    </lineage>
</organism>
<evidence type="ECO:0000313" key="2">
    <source>
        <dbReference type="Proteomes" id="UP001066276"/>
    </source>
</evidence>
<accession>A0AAV7WNZ1</accession>
<sequence length="58" mass="6138">SMNHKIRRKRTERLFRGEDAVGVFPMPAKEAGIAAAYPSENGAVAAGPPVDRAQGCNA</sequence>
<gene>
    <name evidence="1" type="ORF">NDU88_002000</name>
</gene>
<dbReference type="AlphaFoldDB" id="A0AAV7WNZ1"/>
<comment type="caution">
    <text evidence="1">The sequence shown here is derived from an EMBL/GenBank/DDBJ whole genome shotgun (WGS) entry which is preliminary data.</text>
</comment>
<evidence type="ECO:0000313" key="1">
    <source>
        <dbReference type="EMBL" id="KAJ1214381.1"/>
    </source>
</evidence>
<protein>
    <submittedName>
        <fullName evidence="1">Uncharacterized protein</fullName>
    </submittedName>
</protein>
<feature type="non-terminal residue" evidence="1">
    <location>
        <position position="1"/>
    </location>
</feature>
<feature type="non-terminal residue" evidence="1">
    <location>
        <position position="58"/>
    </location>
</feature>
<name>A0AAV7WNZ1_PLEWA</name>
<reference evidence="1" key="1">
    <citation type="journal article" date="2022" name="bioRxiv">
        <title>Sequencing and chromosome-scale assembly of the giantPleurodeles waltlgenome.</title>
        <authorList>
            <person name="Brown T."/>
            <person name="Elewa A."/>
            <person name="Iarovenko S."/>
            <person name="Subramanian E."/>
            <person name="Araus A.J."/>
            <person name="Petzold A."/>
            <person name="Susuki M."/>
            <person name="Suzuki K.-i.T."/>
            <person name="Hayashi T."/>
            <person name="Toyoda A."/>
            <person name="Oliveira C."/>
            <person name="Osipova E."/>
            <person name="Leigh N.D."/>
            <person name="Simon A."/>
            <person name="Yun M.H."/>
        </authorList>
    </citation>
    <scope>NUCLEOTIDE SEQUENCE</scope>
    <source>
        <strain evidence="1">20211129_DDA</strain>
        <tissue evidence="1">Liver</tissue>
    </source>
</reference>
<keyword evidence="2" id="KW-1185">Reference proteome</keyword>
<dbReference type="Proteomes" id="UP001066276">
    <property type="component" value="Chromosome 1_1"/>
</dbReference>